<gene>
    <name evidence="1" type="ORF">L484_002596</name>
</gene>
<dbReference type="Proteomes" id="UP000030645">
    <property type="component" value="Unassembled WGS sequence"/>
</dbReference>
<dbReference type="eggNOG" id="ENOG502S1TM">
    <property type="taxonomic scope" value="Eukaryota"/>
</dbReference>
<reference evidence="2" key="1">
    <citation type="submission" date="2013-01" db="EMBL/GenBank/DDBJ databases">
        <title>Draft Genome Sequence of a Mulberry Tree, Morus notabilis C.K. Schneid.</title>
        <authorList>
            <person name="He N."/>
            <person name="Zhao S."/>
        </authorList>
    </citation>
    <scope>NUCLEOTIDE SEQUENCE</scope>
</reference>
<evidence type="ECO:0000313" key="1">
    <source>
        <dbReference type="EMBL" id="EXB94709.1"/>
    </source>
</evidence>
<dbReference type="KEGG" id="mnt:21386164"/>
<dbReference type="PANTHER" id="PTHR33443">
    <property type="entry name" value="ZGC:112980"/>
    <property type="match status" value="1"/>
</dbReference>
<sequence>MGENDIEVIEVSSASSCDDKKKVKKVFGSNSSSPGSESGTPIGHILCLKNSDDVKRFEETEDCFILDFDPFQPIDLSKLIVSAAVDDGYAPDLAIVAETGQVACRDYPHSRHLCAKFPFEATSHESHCDMCYCYVCDTPAPCLSWTEPKPAHCHASEHKEDWKSQRHMQRKQPVFHS</sequence>
<evidence type="ECO:0000313" key="2">
    <source>
        <dbReference type="Proteomes" id="UP000030645"/>
    </source>
</evidence>
<protein>
    <submittedName>
        <fullName evidence="1">Uncharacterized protein</fullName>
    </submittedName>
</protein>
<keyword evidence="2" id="KW-1185">Reference proteome</keyword>
<accession>W9S982</accession>
<dbReference type="STRING" id="981085.W9S982"/>
<dbReference type="AlphaFoldDB" id="W9S982"/>
<dbReference type="PANTHER" id="PTHR33443:SF30">
    <property type="entry name" value="SARCOSINE DEHYDROGENASE-2C PROTEIN"/>
    <property type="match status" value="1"/>
</dbReference>
<proteinExistence type="predicted"/>
<organism evidence="1 2">
    <name type="scientific">Morus notabilis</name>
    <dbReference type="NCBI Taxonomy" id="981085"/>
    <lineage>
        <taxon>Eukaryota</taxon>
        <taxon>Viridiplantae</taxon>
        <taxon>Streptophyta</taxon>
        <taxon>Embryophyta</taxon>
        <taxon>Tracheophyta</taxon>
        <taxon>Spermatophyta</taxon>
        <taxon>Magnoliopsida</taxon>
        <taxon>eudicotyledons</taxon>
        <taxon>Gunneridae</taxon>
        <taxon>Pentapetalae</taxon>
        <taxon>rosids</taxon>
        <taxon>fabids</taxon>
        <taxon>Rosales</taxon>
        <taxon>Moraceae</taxon>
        <taxon>Moreae</taxon>
        <taxon>Morus</taxon>
    </lineage>
</organism>
<dbReference type="EMBL" id="KE345172">
    <property type="protein sequence ID" value="EXB94709.1"/>
    <property type="molecule type" value="Genomic_DNA"/>
</dbReference>
<name>W9S982_9ROSA</name>
<dbReference type="OrthoDB" id="266020at2759"/>
<dbReference type="InterPro" id="IPR053234">
    <property type="entry name" value="RPM1_Interactor"/>
</dbReference>